<keyword evidence="8 10" id="KW-0460">Magnesium</keyword>
<evidence type="ECO:0000256" key="2">
    <source>
        <dbReference type="ARBA" id="ARBA00003213"/>
    </source>
</evidence>
<dbReference type="GO" id="GO:0006400">
    <property type="term" value="P:tRNA modification"/>
    <property type="evidence" value="ECO:0007669"/>
    <property type="project" value="TreeGrafter"/>
</dbReference>
<gene>
    <name evidence="10" type="primary">miaA</name>
    <name evidence="14" type="ORF">HNQ88_000320</name>
</gene>
<dbReference type="Proteomes" id="UP001185092">
    <property type="component" value="Unassembled WGS sequence"/>
</dbReference>
<evidence type="ECO:0000256" key="3">
    <source>
        <dbReference type="ARBA" id="ARBA00005842"/>
    </source>
</evidence>
<dbReference type="GO" id="GO:0005524">
    <property type="term" value="F:ATP binding"/>
    <property type="evidence" value="ECO:0007669"/>
    <property type="project" value="UniProtKB-UniRule"/>
</dbReference>
<evidence type="ECO:0000256" key="6">
    <source>
        <dbReference type="ARBA" id="ARBA00022741"/>
    </source>
</evidence>
<evidence type="ECO:0000256" key="10">
    <source>
        <dbReference type="HAMAP-Rule" id="MF_00185"/>
    </source>
</evidence>
<evidence type="ECO:0000313" key="15">
    <source>
        <dbReference type="Proteomes" id="UP001185092"/>
    </source>
</evidence>
<evidence type="ECO:0000256" key="11">
    <source>
        <dbReference type="RuleBase" id="RU003783"/>
    </source>
</evidence>
<evidence type="ECO:0000256" key="9">
    <source>
        <dbReference type="ARBA" id="ARBA00049563"/>
    </source>
</evidence>
<evidence type="ECO:0000256" key="8">
    <source>
        <dbReference type="ARBA" id="ARBA00022842"/>
    </source>
</evidence>
<feature type="site" description="Interaction with substrate tRNA" evidence="10">
    <location>
        <position position="127"/>
    </location>
</feature>
<evidence type="ECO:0000256" key="12">
    <source>
        <dbReference type="RuleBase" id="RU003784"/>
    </source>
</evidence>
<evidence type="ECO:0000256" key="7">
    <source>
        <dbReference type="ARBA" id="ARBA00022840"/>
    </source>
</evidence>
<dbReference type="InterPro" id="IPR039657">
    <property type="entry name" value="Dimethylallyltransferase"/>
</dbReference>
<comment type="caution">
    <text evidence="14">The sequence shown here is derived from an EMBL/GenBank/DDBJ whole genome shotgun (WGS) entry which is preliminary data.</text>
</comment>
<evidence type="ECO:0000313" key="14">
    <source>
        <dbReference type="EMBL" id="MDR6237344.1"/>
    </source>
</evidence>
<evidence type="ECO:0000256" key="5">
    <source>
        <dbReference type="ARBA" id="ARBA00022694"/>
    </source>
</evidence>
<evidence type="ECO:0000256" key="4">
    <source>
        <dbReference type="ARBA" id="ARBA00022679"/>
    </source>
</evidence>
<dbReference type="Pfam" id="PF01715">
    <property type="entry name" value="IPPT"/>
    <property type="match status" value="1"/>
</dbReference>
<feature type="binding site" evidence="10">
    <location>
        <begin position="10"/>
        <end position="17"/>
    </location>
    <ligand>
        <name>ATP</name>
        <dbReference type="ChEBI" id="CHEBI:30616"/>
    </ligand>
</feature>
<dbReference type="AlphaFoldDB" id="A0AAE3XJM7"/>
<dbReference type="NCBIfam" id="TIGR00174">
    <property type="entry name" value="miaA"/>
    <property type="match status" value="1"/>
</dbReference>
<organism evidence="14 15">
    <name type="scientific">Aureibacter tunicatorum</name>
    <dbReference type="NCBI Taxonomy" id="866807"/>
    <lineage>
        <taxon>Bacteria</taxon>
        <taxon>Pseudomonadati</taxon>
        <taxon>Bacteroidota</taxon>
        <taxon>Cytophagia</taxon>
        <taxon>Cytophagales</taxon>
        <taxon>Persicobacteraceae</taxon>
        <taxon>Aureibacter</taxon>
    </lineage>
</organism>
<dbReference type="HAMAP" id="MF_00185">
    <property type="entry name" value="IPP_trans"/>
    <property type="match status" value="1"/>
</dbReference>
<feature type="site" description="Interaction with substrate tRNA" evidence="10">
    <location>
        <position position="104"/>
    </location>
</feature>
<name>A0AAE3XJM7_9BACT</name>
<dbReference type="EMBL" id="JAVDQD010000001">
    <property type="protein sequence ID" value="MDR6237344.1"/>
    <property type="molecule type" value="Genomic_DNA"/>
</dbReference>
<dbReference type="InterPro" id="IPR027417">
    <property type="entry name" value="P-loop_NTPase"/>
</dbReference>
<comment type="function">
    <text evidence="2 10 12">Catalyzes the transfer of a dimethylallyl group onto the adenine at position 37 in tRNAs that read codons beginning with uridine, leading to the formation of N6-(dimethylallyl)adenosine (i(6)A).</text>
</comment>
<keyword evidence="7 10" id="KW-0067">ATP-binding</keyword>
<comment type="similarity">
    <text evidence="3 10 13">Belongs to the IPP transferase family.</text>
</comment>
<feature type="binding site" evidence="10">
    <location>
        <begin position="12"/>
        <end position="17"/>
    </location>
    <ligand>
        <name>substrate</name>
    </ligand>
</feature>
<keyword evidence="5 10" id="KW-0819">tRNA processing</keyword>
<accession>A0AAE3XJM7</accession>
<dbReference type="EC" id="2.5.1.75" evidence="10"/>
<keyword evidence="4 10" id="KW-0808">Transferase</keyword>
<dbReference type="PANTHER" id="PTHR11088">
    <property type="entry name" value="TRNA DIMETHYLALLYLTRANSFERASE"/>
    <property type="match status" value="1"/>
</dbReference>
<reference evidence="14" key="1">
    <citation type="submission" date="2023-07" db="EMBL/GenBank/DDBJ databases">
        <title>Genomic Encyclopedia of Type Strains, Phase IV (KMG-IV): sequencing the most valuable type-strain genomes for metagenomic binning, comparative biology and taxonomic classification.</title>
        <authorList>
            <person name="Goeker M."/>
        </authorList>
    </citation>
    <scope>NUCLEOTIDE SEQUENCE</scope>
    <source>
        <strain evidence="14">DSM 26174</strain>
    </source>
</reference>
<dbReference type="PANTHER" id="PTHR11088:SF60">
    <property type="entry name" value="TRNA DIMETHYLALLYLTRANSFERASE"/>
    <property type="match status" value="1"/>
</dbReference>
<sequence>MNADLITILGPTAIGKTSLAVNLAYYSDGEVISADSRQVYKGMDIGTGKDIAEYVIKGQNIPYHLIDIVDPGYEYNVFEFQKDFLNSYEQIQKRGKIPILCGGTGMYLDAVFKGYRLMKVPESSEVRDICRSKSDEELAKWLMDIRNTHNKTDITNRERTIRAIEIELYQMAHRKEMNDFPKINHLVFGIKADTDLIKKRITIRLKDRLENGLIEEVQRLLDEGLSPEQLKFYGLEYKVVTEHVIGQLNKNDMFQKLNSAIHNFAKKQMTWFRKMEREGMNITWLDANANIDDKLKTTISKMLKH</sequence>
<comment type="catalytic activity">
    <reaction evidence="9 10 11">
        <text>adenosine(37) in tRNA + dimethylallyl diphosphate = N(6)-dimethylallyladenosine(37) in tRNA + diphosphate</text>
        <dbReference type="Rhea" id="RHEA:26482"/>
        <dbReference type="Rhea" id="RHEA-COMP:10162"/>
        <dbReference type="Rhea" id="RHEA-COMP:10375"/>
        <dbReference type="ChEBI" id="CHEBI:33019"/>
        <dbReference type="ChEBI" id="CHEBI:57623"/>
        <dbReference type="ChEBI" id="CHEBI:74411"/>
        <dbReference type="ChEBI" id="CHEBI:74415"/>
        <dbReference type="EC" id="2.5.1.75"/>
    </reaction>
</comment>
<evidence type="ECO:0000256" key="13">
    <source>
        <dbReference type="RuleBase" id="RU003785"/>
    </source>
</evidence>
<proteinExistence type="inferred from homology"/>
<evidence type="ECO:0000256" key="1">
    <source>
        <dbReference type="ARBA" id="ARBA00001946"/>
    </source>
</evidence>
<keyword evidence="6 10" id="KW-0547">Nucleotide-binding</keyword>
<protein>
    <recommendedName>
        <fullName evidence="10">tRNA dimethylallyltransferase</fullName>
        <ecNumber evidence="10">2.5.1.75</ecNumber>
    </recommendedName>
    <alternativeName>
        <fullName evidence="10">Dimethylallyl diphosphate:tRNA dimethylallyltransferase</fullName>
        <shortName evidence="10">DMAPP:tRNA dimethylallyltransferase</shortName>
        <shortName evidence="10">DMATase</shortName>
    </alternativeName>
    <alternativeName>
        <fullName evidence="10">Isopentenyl-diphosphate:tRNA isopentenyltransferase</fullName>
        <shortName evidence="10">IPP transferase</shortName>
        <shortName evidence="10">IPPT</shortName>
        <shortName evidence="10">IPTase</shortName>
    </alternativeName>
</protein>
<dbReference type="Gene3D" id="1.10.287.890">
    <property type="entry name" value="Crystal structure of tRNA isopentenylpyrophosphate transferase (bh2366) domain"/>
    <property type="match status" value="1"/>
</dbReference>
<dbReference type="InterPro" id="IPR018022">
    <property type="entry name" value="IPT"/>
</dbReference>
<dbReference type="RefSeq" id="WP_309936802.1">
    <property type="nucleotide sequence ID" value="NZ_AP025305.1"/>
</dbReference>
<comment type="cofactor">
    <cofactor evidence="1 10">
        <name>Mg(2+)</name>
        <dbReference type="ChEBI" id="CHEBI:18420"/>
    </cofactor>
</comment>
<feature type="region of interest" description="Interaction with substrate tRNA" evidence="10">
    <location>
        <begin position="35"/>
        <end position="38"/>
    </location>
</feature>
<comment type="subunit">
    <text evidence="10">Monomer.</text>
</comment>
<keyword evidence="15" id="KW-1185">Reference proteome</keyword>
<dbReference type="GO" id="GO:0052381">
    <property type="term" value="F:tRNA dimethylallyltransferase activity"/>
    <property type="evidence" value="ECO:0007669"/>
    <property type="project" value="UniProtKB-UniRule"/>
</dbReference>
<dbReference type="Gene3D" id="3.40.50.300">
    <property type="entry name" value="P-loop containing nucleotide triphosphate hydrolases"/>
    <property type="match status" value="1"/>
</dbReference>
<comment type="caution">
    <text evidence="10">Lacks conserved residue(s) required for the propagation of feature annotation.</text>
</comment>
<dbReference type="SUPFAM" id="SSF52540">
    <property type="entry name" value="P-loop containing nucleoside triphosphate hydrolases"/>
    <property type="match status" value="2"/>
</dbReference>